<evidence type="ECO:0000313" key="1">
    <source>
        <dbReference type="EMBL" id="SJL03211.1"/>
    </source>
</evidence>
<keyword evidence="2" id="KW-1185">Reference proteome</keyword>
<gene>
    <name evidence="1" type="ORF">ARMOST_06559</name>
</gene>
<dbReference type="AlphaFoldDB" id="A0A284R3C0"/>
<dbReference type="PANTHER" id="PTHR10285">
    <property type="entry name" value="URIDINE KINASE"/>
    <property type="match status" value="1"/>
</dbReference>
<dbReference type="InterPro" id="IPR027417">
    <property type="entry name" value="P-loop_NTPase"/>
</dbReference>
<dbReference type="EMBL" id="FUEG01000004">
    <property type="protein sequence ID" value="SJL03211.1"/>
    <property type="molecule type" value="Genomic_DNA"/>
</dbReference>
<keyword evidence="1" id="KW-0418">Kinase</keyword>
<reference evidence="2" key="1">
    <citation type="journal article" date="2017" name="Nat. Ecol. Evol.">
        <title>Genome expansion and lineage-specific genetic innovations in the forest pathogenic fungi Armillaria.</title>
        <authorList>
            <person name="Sipos G."/>
            <person name="Prasanna A.N."/>
            <person name="Walter M.C."/>
            <person name="O'Connor E."/>
            <person name="Balint B."/>
            <person name="Krizsan K."/>
            <person name="Kiss B."/>
            <person name="Hess J."/>
            <person name="Varga T."/>
            <person name="Slot J."/>
            <person name="Riley R."/>
            <person name="Boka B."/>
            <person name="Rigling D."/>
            <person name="Barry K."/>
            <person name="Lee J."/>
            <person name="Mihaltcheva S."/>
            <person name="LaButti K."/>
            <person name="Lipzen A."/>
            <person name="Waldron R."/>
            <person name="Moloney N.M."/>
            <person name="Sperisen C."/>
            <person name="Kredics L."/>
            <person name="Vagvoelgyi C."/>
            <person name="Patrignani A."/>
            <person name="Fitzpatrick D."/>
            <person name="Nagy I."/>
            <person name="Doyle S."/>
            <person name="Anderson J.B."/>
            <person name="Grigoriev I.V."/>
            <person name="Gueldener U."/>
            <person name="Muensterkoetter M."/>
            <person name="Nagy L.G."/>
        </authorList>
    </citation>
    <scope>NUCLEOTIDE SEQUENCE [LARGE SCALE GENOMIC DNA]</scope>
    <source>
        <strain evidence="2">C18/9</strain>
    </source>
</reference>
<organism evidence="1 2">
    <name type="scientific">Armillaria ostoyae</name>
    <name type="common">Armillaria root rot fungus</name>
    <dbReference type="NCBI Taxonomy" id="47428"/>
    <lineage>
        <taxon>Eukaryota</taxon>
        <taxon>Fungi</taxon>
        <taxon>Dikarya</taxon>
        <taxon>Basidiomycota</taxon>
        <taxon>Agaricomycotina</taxon>
        <taxon>Agaricomycetes</taxon>
        <taxon>Agaricomycetidae</taxon>
        <taxon>Agaricales</taxon>
        <taxon>Marasmiineae</taxon>
        <taxon>Physalacriaceae</taxon>
        <taxon>Armillaria</taxon>
    </lineage>
</organism>
<accession>A0A284R3C0</accession>
<dbReference type="OMA" id="EVWFVEV"/>
<dbReference type="OrthoDB" id="6362633at2759"/>
<dbReference type="Gene3D" id="3.40.50.300">
    <property type="entry name" value="P-loop containing nucleotide triphosphate hydrolases"/>
    <property type="match status" value="1"/>
</dbReference>
<dbReference type="SUPFAM" id="SSF52540">
    <property type="entry name" value="P-loop containing nucleoside triphosphate hydrolases"/>
    <property type="match status" value="1"/>
</dbReference>
<sequence>MDQAATTLAQHLVEKLHQTPSNDRLLVGICGIPASGKSVFSDLLERCTNEVLEKSGQQSRAVLVGLDGWHLTRAQLDQFPDPKLAHSRRGIHWTFDGPAYLAFVKSLRTPLDASPVITALSFDHAVKDPTPDAVTIRPHHRIVIIEGLYTCLSVDQWAEAGRLLDERCYLRLDIEEARQRLVKRHVLTGITQTLDDAHLRAEQNDMPNGTFIIENMLEPTRIIDSVEDPAFKLA</sequence>
<proteinExistence type="predicted"/>
<dbReference type="GO" id="GO:0016301">
    <property type="term" value="F:kinase activity"/>
    <property type="evidence" value="ECO:0007669"/>
    <property type="project" value="UniProtKB-KW"/>
</dbReference>
<evidence type="ECO:0000313" key="2">
    <source>
        <dbReference type="Proteomes" id="UP000219338"/>
    </source>
</evidence>
<name>A0A284R3C0_ARMOS</name>
<dbReference type="Proteomes" id="UP000219338">
    <property type="component" value="Unassembled WGS sequence"/>
</dbReference>
<dbReference type="STRING" id="47428.A0A284R3C0"/>
<keyword evidence="1" id="KW-0808">Transferase</keyword>
<protein>
    <submittedName>
        <fullName evidence="1">Related to YFH7-putative kinase</fullName>
    </submittedName>
</protein>